<comment type="similarity">
    <text evidence="1">Belongs to the CCR4/nocturin family.</text>
</comment>
<keyword evidence="6" id="KW-0540">Nuclease</keyword>
<proteinExistence type="inferred from homology"/>
<dbReference type="SMR" id="A0A1D8PPY5"/>
<dbReference type="Pfam" id="PF03372">
    <property type="entry name" value="Exo_endo_phos"/>
    <property type="match status" value="1"/>
</dbReference>
<feature type="domain" description="Endonuclease/exonuclease/phosphatase" evidence="4">
    <location>
        <begin position="96"/>
        <end position="429"/>
    </location>
</feature>
<reference evidence="6 7" key="3">
    <citation type="journal article" date="2013" name="Genome Biol.">
        <title>Assembly of a phased diploid Candida albicans genome facilitates allele-specific measurements and provides a simple model for repeat and indel structure.</title>
        <authorList>
            <person name="Muzzey D."/>
            <person name="Schwartz K."/>
            <person name="Weissman J.S."/>
            <person name="Sherlock G."/>
        </authorList>
    </citation>
    <scope>NUCLEOTIDE SEQUENCE [LARGE SCALE GENOMIC DNA]</scope>
    <source>
        <strain evidence="7">SC5314 / ATCC MYA-2876</strain>
    </source>
</reference>
<evidence type="ECO:0000256" key="1">
    <source>
        <dbReference type="ARBA" id="ARBA00010774"/>
    </source>
</evidence>
<dbReference type="Proteomes" id="UP000000559">
    <property type="component" value="Chromosome 6"/>
</dbReference>
<accession>A0A1D8PPY5</accession>
<dbReference type="eggNOG" id="KOG2338">
    <property type="taxonomic scope" value="Eukaryota"/>
</dbReference>
<keyword evidence="6" id="KW-0269">Exonuclease</keyword>
<feature type="region of interest" description="Disordered" evidence="3">
    <location>
        <begin position="1"/>
        <end position="34"/>
    </location>
</feature>
<feature type="compositionally biased region" description="Acidic residues" evidence="3">
    <location>
        <begin position="338"/>
        <end position="349"/>
    </location>
</feature>
<dbReference type="OrthoDB" id="428734at2759"/>
<dbReference type="GO" id="GO:0006364">
    <property type="term" value="P:rRNA processing"/>
    <property type="evidence" value="ECO:0007669"/>
    <property type="project" value="EnsemblFungi"/>
</dbReference>
<dbReference type="Gene3D" id="3.60.10.10">
    <property type="entry name" value="Endonuclease/exonuclease/phosphatase"/>
    <property type="match status" value="1"/>
</dbReference>
<feature type="compositionally biased region" description="Polar residues" evidence="3">
    <location>
        <begin position="1"/>
        <end position="27"/>
    </location>
</feature>
<name>A0A1D8PPY5_CANAL</name>
<evidence type="ECO:0000256" key="3">
    <source>
        <dbReference type="SAM" id="MobiDB-lite"/>
    </source>
</evidence>
<reference evidence="6 7" key="2">
    <citation type="journal article" date="2007" name="Genome Biol.">
        <title>Assembly of the Candida albicans genome into sixteen supercontigs aligned on the eight chromosomes.</title>
        <authorList>
            <person name="van het Hoog M."/>
            <person name="Rast T.J."/>
            <person name="Martchenko M."/>
            <person name="Grindle S."/>
            <person name="Dignard D."/>
            <person name="Hogues H."/>
            <person name="Cuomo C."/>
            <person name="Berriman M."/>
            <person name="Scherer S."/>
            <person name="Magee B.B."/>
            <person name="Whiteway M."/>
            <person name="Chibana H."/>
            <person name="Nantel A."/>
            <person name="Magee P.T."/>
        </authorList>
    </citation>
    <scope>GENOME REANNOTATION</scope>
    <source>
        <strain evidence="7">SC5314 / ATCC MYA-2876</strain>
    </source>
</reference>
<keyword evidence="2" id="KW-0378">Hydrolase</keyword>
<dbReference type="RefSeq" id="XP_719092.2">
    <property type="nucleotide sequence ID" value="XM_713999.2"/>
</dbReference>
<dbReference type="InterPro" id="IPR036691">
    <property type="entry name" value="Endo/exonu/phosph_ase_sf"/>
</dbReference>
<sequence length="497" mass="57912">MSPTSNERNNKSNLSNGAGDIANTSKPVTKKPMDPKLLTEEYILEQRRLRELRKEKIRQQKEALGLIPPPEKEKFLKRSMLEVCKHKPGLPSIKIMSYNILAQTLIRREIYPTNGKILKWSVRSQILLDELKHYNADIMCLQEVDKVQYEGFWVSQLEKLGYSTRFYRNNTKNHGCVIVFRDKLFTCKHQSFIRLDQDLNQEASEKSLPPARIATTNIAFMAYLEFTSTFIKEYPCLEETNGFIIGTTHLFWHPFGTYERARQTYMLLYKFREFQRVLRIIVGNSKRFYSFFTGDFNSEPFDAPYRAITAKPIKFSGRSRNVLGCSLAYTYSKDRSLDEDDIDTEELEQERDNNPSDPEPETFETTPEQDKLINDLEEAHNDLDVRAISLYSVGYKQAHPENANTAGHRNEPAFSNWVDKWNGMLDYIFLLVPWNKSDDRSKRIDMPEDLAEQYKIKLTKLLRLPTPEEMGSPPSGQPRMHQYPSDHLSIMAEVQLE</sequence>
<dbReference type="InterPro" id="IPR005135">
    <property type="entry name" value="Endo/exonuclease/phosphatase"/>
</dbReference>
<dbReference type="AlphaFoldDB" id="A0A1D8PPY5"/>
<dbReference type="GO" id="GO:0004535">
    <property type="term" value="F:poly(A)-specific ribonuclease activity"/>
    <property type="evidence" value="ECO:0000318"/>
    <property type="project" value="GO_Central"/>
</dbReference>
<dbReference type="InterPro" id="IPR050410">
    <property type="entry name" value="CCR4/nocturin_mRNA_transcr"/>
</dbReference>
<evidence type="ECO:0000259" key="4">
    <source>
        <dbReference type="Pfam" id="PF03372"/>
    </source>
</evidence>
<evidence type="ECO:0000256" key="2">
    <source>
        <dbReference type="ARBA" id="ARBA00022801"/>
    </source>
</evidence>
<gene>
    <name evidence="6" type="ordered locus">CAALFM_C602580WA</name>
    <name evidence="5" type="ordered locus">orf19.12973</name>
</gene>
<reference evidence="6 7" key="1">
    <citation type="journal article" date="2004" name="Proc. Natl. Acad. Sci. U.S.A.">
        <title>The diploid genome sequence of Candida albicans.</title>
        <authorList>
            <person name="Jones T."/>
            <person name="Federspiel N.A."/>
            <person name="Chibana H."/>
            <person name="Dungan J."/>
            <person name="Kalman S."/>
            <person name="Magee B.B."/>
            <person name="Newport G."/>
            <person name="Thorstenson Y.R."/>
            <person name="Agabian N."/>
            <person name="Magee P.T."/>
            <person name="Davis R.W."/>
            <person name="Scherer S."/>
        </authorList>
    </citation>
    <scope>NUCLEOTIDE SEQUENCE [LARGE SCALE GENOMIC DNA]</scope>
    <source>
        <strain evidence="7">SC5314 / ATCC MYA-2876</strain>
    </source>
</reference>
<dbReference type="VEuPathDB" id="FungiDB:C6_02580W_A"/>
<dbReference type="PANTHER" id="PTHR12121:SF45">
    <property type="entry name" value="NOCTURNIN"/>
    <property type="match status" value="1"/>
</dbReference>
<evidence type="ECO:0000313" key="5">
    <source>
        <dbReference type="CGD" id="CAL0000199590"/>
    </source>
</evidence>
<feature type="region of interest" description="Disordered" evidence="3">
    <location>
        <begin position="338"/>
        <end position="368"/>
    </location>
</feature>
<dbReference type="PANTHER" id="PTHR12121">
    <property type="entry name" value="CARBON CATABOLITE REPRESSOR PROTEIN 4"/>
    <property type="match status" value="1"/>
</dbReference>
<evidence type="ECO:0000313" key="6">
    <source>
        <dbReference type="EMBL" id="AOW30191.1"/>
    </source>
</evidence>
<dbReference type="EMBL" id="CP017628">
    <property type="protein sequence ID" value="AOW30191.1"/>
    <property type="molecule type" value="Genomic_DNA"/>
</dbReference>
<dbReference type="GeneID" id="3639207"/>
<protein>
    <submittedName>
        <fullName evidence="6">RNA exonuclease</fullName>
    </submittedName>
</protein>
<organism evidence="6 7">
    <name type="scientific">Candida albicans (strain SC5314 / ATCC MYA-2876)</name>
    <name type="common">Yeast</name>
    <dbReference type="NCBI Taxonomy" id="237561"/>
    <lineage>
        <taxon>Eukaryota</taxon>
        <taxon>Fungi</taxon>
        <taxon>Dikarya</taxon>
        <taxon>Ascomycota</taxon>
        <taxon>Saccharomycotina</taxon>
        <taxon>Pichiomycetes</taxon>
        <taxon>Debaryomycetaceae</taxon>
        <taxon>Candida/Lodderomyces clade</taxon>
        <taxon>Candida</taxon>
    </lineage>
</organism>
<dbReference type="GO" id="GO:0004521">
    <property type="term" value="F:RNA endonuclease activity"/>
    <property type="evidence" value="ECO:0007669"/>
    <property type="project" value="EnsemblFungi"/>
</dbReference>
<dbReference type="InParanoid" id="A0A1D8PPY5"/>
<dbReference type="SUPFAM" id="SSF56219">
    <property type="entry name" value="DNase I-like"/>
    <property type="match status" value="1"/>
</dbReference>
<evidence type="ECO:0000313" key="7">
    <source>
        <dbReference type="Proteomes" id="UP000000559"/>
    </source>
</evidence>
<dbReference type="CGD" id="CAL0000199590">
    <property type="gene designation" value="orf19.12973"/>
</dbReference>
<keyword evidence="7" id="KW-1185">Reference proteome</keyword>
<dbReference type="FunCoup" id="A0A1D8PPY5">
    <property type="interactions" value="541"/>
</dbReference>
<dbReference type="KEGG" id="cal:CAALFM_C602580WA"/>
<feature type="region of interest" description="Disordered" evidence="3">
    <location>
        <begin position="465"/>
        <end position="488"/>
    </location>
</feature>